<dbReference type="Proteomes" id="UP000594979">
    <property type="component" value="Chromosome"/>
</dbReference>
<name>A0A7T2WNF0_9MICO</name>
<dbReference type="InterPro" id="IPR004360">
    <property type="entry name" value="Glyas_Fos-R_dOase_dom"/>
</dbReference>
<dbReference type="RefSeq" id="WP_197932193.1">
    <property type="nucleotide sequence ID" value="NZ_CP065682.1"/>
</dbReference>
<evidence type="ECO:0000259" key="1">
    <source>
        <dbReference type="PROSITE" id="PS51819"/>
    </source>
</evidence>
<accession>A0A7T2WNF0</accession>
<evidence type="ECO:0000313" key="2">
    <source>
        <dbReference type="EMBL" id="QPS34526.1"/>
    </source>
</evidence>
<dbReference type="Gene3D" id="3.10.180.10">
    <property type="entry name" value="2,3-Dihydroxybiphenyl 1,2-Dioxygenase, domain 1"/>
    <property type="match status" value="1"/>
</dbReference>
<organism evidence="2 3">
    <name type="scientific">Brevibacterium casei</name>
    <dbReference type="NCBI Taxonomy" id="33889"/>
    <lineage>
        <taxon>Bacteria</taxon>
        <taxon>Bacillati</taxon>
        <taxon>Actinomycetota</taxon>
        <taxon>Actinomycetes</taxon>
        <taxon>Micrococcales</taxon>
        <taxon>Brevibacteriaceae</taxon>
        <taxon>Brevibacterium</taxon>
    </lineage>
</organism>
<dbReference type="InterPro" id="IPR029068">
    <property type="entry name" value="Glyas_Bleomycin-R_OHBP_Dase"/>
</dbReference>
<dbReference type="InterPro" id="IPR037523">
    <property type="entry name" value="VOC_core"/>
</dbReference>
<dbReference type="PROSITE" id="PS51819">
    <property type="entry name" value="VOC"/>
    <property type="match status" value="1"/>
</dbReference>
<sequence>MDVTGVDFVALQVRDVEASAEFYTGRLGLERADASPPGAVVFQTTPTPFAVREPLPGVDLDAVERPGVGVALWLACEDAAGLHDSLAEAGVPILREPAPSPFGLTFTFADPDGYAVTVHEASPR</sequence>
<dbReference type="Pfam" id="PF00903">
    <property type="entry name" value="Glyoxalase"/>
    <property type="match status" value="1"/>
</dbReference>
<feature type="domain" description="VOC" evidence="1">
    <location>
        <begin position="5"/>
        <end position="121"/>
    </location>
</feature>
<dbReference type="AlphaFoldDB" id="A0A7T2WNF0"/>
<protein>
    <submittedName>
        <fullName evidence="2">VOC family protein</fullName>
    </submittedName>
</protein>
<evidence type="ECO:0000313" key="3">
    <source>
        <dbReference type="Proteomes" id="UP000594979"/>
    </source>
</evidence>
<dbReference type="KEGG" id="bcau:I6G59_04145"/>
<reference evidence="2 3" key="1">
    <citation type="submission" date="2020-12" db="EMBL/GenBank/DDBJ databases">
        <title>FDA dAtabase for Regulatory Grade micrObial Sequences (FDA-ARGOS): Supporting development and validation of Infectious Disease Dx tests.</title>
        <authorList>
            <person name="Sproer C."/>
            <person name="Gronow S."/>
            <person name="Severitt S."/>
            <person name="Schroder I."/>
            <person name="Tallon L."/>
            <person name="Sadzewicz L."/>
            <person name="Zhao X."/>
            <person name="Boylan J."/>
            <person name="Ott S."/>
            <person name="Bowen H."/>
            <person name="Vavikolanu K."/>
            <person name="Mehta A."/>
            <person name="Aluvathingal J."/>
            <person name="Nadendla S."/>
            <person name="Lowell S."/>
            <person name="Myers T."/>
            <person name="Yan Y."/>
            <person name="Sichtig H."/>
        </authorList>
    </citation>
    <scope>NUCLEOTIDE SEQUENCE [LARGE SCALE GENOMIC DNA]</scope>
    <source>
        <strain evidence="2 3">FDAARGOS_902</strain>
    </source>
</reference>
<dbReference type="SUPFAM" id="SSF54593">
    <property type="entry name" value="Glyoxalase/Bleomycin resistance protein/Dihydroxybiphenyl dioxygenase"/>
    <property type="match status" value="1"/>
</dbReference>
<proteinExistence type="predicted"/>
<dbReference type="EMBL" id="CP065682">
    <property type="protein sequence ID" value="QPS34526.1"/>
    <property type="molecule type" value="Genomic_DNA"/>
</dbReference>
<gene>
    <name evidence="2" type="ORF">I6G59_04145</name>
</gene>